<dbReference type="EMBL" id="JRUN01000025">
    <property type="protein sequence ID" value="KHD85365.1"/>
    <property type="molecule type" value="Genomic_DNA"/>
</dbReference>
<reference evidence="2 4" key="1">
    <citation type="submission" date="2014-10" db="EMBL/GenBank/DDBJ databases">
        <title>Draft genome of phytase producing Bacillus ginsengihumi strain M2.11.</title>
        <authorList>
            <person name="Toymentseva A."/>
            <person name="Boulygina E.A."/>
            <person name="Kazakov S.V."/>
            <person name="Kayumov I."/>
            <person name="Suleimanova A.D."/>
            <person name="Mardanova A.M."/>
            <person name="Maria S.N."/>
            <person name="Sergey M.Y."/>
            <person name="Sharipova M.R."/>
        </authorList>
    </citation>
    <scope>NUCLEOTIDE SEQUENCE [LARGE SCALE GENOMIC DNA]</scope>
    <source>
        <strain evidence="2 4">M2.11</strain>
    </source>
</reference>
<dbReference type="GO" id="GO:0019290">
    <property type="term" value="P:siderophore biosynthetic process"/>
    <property type="evidence" value="ECO:0007669"/>
    <property type="project" value="TreeGrafter"/>
</dbReference>
<reference evidence="3 5" key="3">
    <citation type="submission" date="2020-03" db="EMBL/GenBank/DDBJ databases">
        <title>Bacillus aquiflavi sp. nov., isolated from yellow water of strong flavor Chinese baijiu in Yibin region of China.</title>
        <authorList>
            <person name="Xie J."/>
        </authorList>
    </citation>
    <scope>NUCLEOTIDE SEQUENCE [LARGE SCALE GENOMIC DNA]</scope>
    <source>
        <strain evidence="3 5">Gsoil 114</strain>
    </source>
</reference>
<protein>
    <submittedName>
        <fullName evidence="3">MbtH family NRPS accessory protein</fullName>
    </submittedName>
</protein>
<name>A0A0A6VAW5_9BACI</name>
<evidence type="ECO:0000313" key="3">
    <source>
        <dbReference type="EMBL" id="NEY20598.1"/>
    </source>
</evidence>
<sequence length="67" mass="7916">MQNPFELKEGRFIVLLNEEGQYSLWPASFDIPLGWKMVLSEHSKDDCVNYINKNWTDMRPNSLKLNN</sequence>
<comment type="caution">
    <text evidence="2">The sequence shown here is derived from an EMBL/GenBank/DDBJ whole genome shotgun (WGS) entry which is preliminary data.</text>
</comment>
<dbReference type="InterPro" id="IPR037407">
    <property type="entry name" value="MLP_fam"/>
</dbReference>
<dbReference type="InterPro" id="IPR005153">
    <property type="entry name" value="MbtH-like_dom"/>
</dbReference>
<dbReference type="SMART" id="SM00923">
    <property type="entry name" value="MbtH"/>
    <property type="match status" value="1"/>
</dbReference>
<dbReference type="AlphaFoldDB" id="A0A0A6VAW5"/>
<proteinExistence type="predicted"/>
<dbReference type="InterPro" id="IPR038020">
    <property type="entry name" value="MbtH-like_sf"/>
</dbReference>
<dbReference type="Proteomes" id="UP000030588">
    <property type="component" value="Unassembled WGS sequence"/>
</dbReference>
<evidence type="ECO:0000259" key="1">
    <source>
        <dbReference type="SMART" id="SM00923"/>
    </source>
</evidence>
<dbReference type="EMBL" id="JAAIWK010000018">
    <property type="protein sequence ID" value="NEY20598.1"/>
    <property type="molecule type" value="Genomic_DNA"/>
</dbReference>
<accession>A0A0A6VAW5</accession>
<evidence type="ECO:0000313" key="4">
    <source>
        <dbReference type="Proteomes" id="UP000030588"/>
    </source>
</evidence>
<dbReference type="RefSeq" id="WP_035348704.1">
    <property type="nucleotide sequence ID" value="NZ_JAAIWK010000018.1"/>
</dbReference>
<reference evidence="3 5" key="2">
    <citation type="submission" date="2020-02" db="EMBL/GenBank/DDBJ databases">
        <authorList>
            <person name="Feng H."/>
        </authorList>
    </citation>
    <scope>NUCLEOTIDE SEQUENCE [LARGE SCALE GENOMIC DNA]</scope>
    <source>
        <strain evidence="3 5">Gsoil 114</strain>
    </source>
</reference>
<dbReference type="Gene3D" id="3.90.820.10">
    <property type="entry name" value="Structural Genomics, Unknown Function 30-nov-00 1gh9 Mol_id"/>
    <property type="match status" value="1"/>
</dbReference>
<dbReference type="Pfam" id="PF03621">
    <property type="entry name" value="MbtH"/>
    <property type="match status" value="1"/>
</dbReference>
<dbReference type="PANTHER" id="PTHR38444">
    <property type="entry name" value="ENTEROBACTIN BIOSYNTHESIS PROTEIN YBDZ"/>
    <property type="match status" value="1"/>
</dbReference>
<dbReference type="SUPFAM" id="SSF160582">
    <property type="entry name" value="MbtH-like"/>
    <property type="match status" value="1"/>
</dbReference>
<evidence type="ECO:0000313" key="2">
    <source>
        <dbReference type="EMBL" id="KHD85365.1"/>
    </source>
</evidence>
<dbReference type="OrthoDB" id="7584480at2"/>
<dbReference type="STRING" id="363870.NG54_09680"/>
<dbReference type="PANTHER" id="PTHR38444:SF1">
    <property type="entry name" value="ENTEROBACTIN BIOSYNTHESIS PROTEIN YBDZ"/>
    <property type="match status" value="1"/>
</dbReference>
<keyword evidence="5" id="KW-1185">Reference proteome</keyword>
<organism evidence="2 4">
    <name type="scientific">Heyndrickxia ginsengihumi</name>
    <dbReference type="NCBI Taxonomy" id="363870"/>
    <lineage>
        <taxon>Bacteria</taxon>
        <taxon>Bacillati</taxon>
        <taxon>Bacillota</taxon>
        <taxon>Bacilli</taxon>
        <taxon>Bacillales</taxon>
        <taxon>Bacillaceae</taxon>
        <taxon>Heyndrickxia</taxon>
    </lineage>
</organism>
<dbReference type="Proteomes" id="UP000476934">
    <property type="component" value="Unassembled WGS sequence"/>
</dbReference>
<feature type="domain" description="MbtH-like" evidence="1">
    <location>
        <begin position="3"/>
        <end position="53"/>
    </location>
</feature>
<dbReference type="GO" id="GO:0005829">
    <property type="term" value="C:cytosol"/>
    <property type="evidence" value="ECO:0007669"/>
    <property type="project" value="TreeGrafter"/>
</dbReference>
<evidence type="ECO:0000313" key="5">
    <source>
        <dbReference type="Proteomes" id="UP000476934"/>
    </source>
</evidence>
<gene>
    <name evidence="3" type="ORF">G4D61_11590</name>
    <name evidence="2" type="ORF">NG54_09680</name>
</gene>